<feature type="compositionally biased region" description="Low complexity" evidence="2">
    <location>
        <begin position="273"/>
        <end position="282"/>
    </location>
</feature>
<feature type="compositionally biased region" description="Basic and acidic residues" evidence="2">
    <location>
        <begin position="129"/>
        <end position="141"/>
    </location>
</feature>
<dbReference type="EMBL" id="JAZDWU010000010">
    <property type="protein sequence ID" value="KAK9987724.1"/>
    <property type="molecule type" value="Genomic_DNA"/>
</dbReference>
<keyword evidence="4" id="KW-1185">Reference proteome</keyword>
<dbReference type="InterPro" id="IPR007942">
    <property type="entry name" value="PLipase-like"/>
</dbReference>
<evidence type="ECO:0000256" key="1">
    <source>
        <dbReference type="SAM" id="Coils"/>
    </source>
</evidence>
<reference evidence="3 4" key="1">
    <citation type="submission" date="2024-01" db="EMBL/GenBank/DDBJ databases">
        <title>A telomere-to-telomere, gap-free genome of sweet tea (Lithocarpus litseifolius).</title>
        <authorList>
            <person name="Zhou J."/>
        </authorList>
    </citation>
    <scope>NUCLEOTIDE SEQUENCE [LARGE SCALE GENOMIC DNA]</scope>
    <source>
        <strain evidence="3">Zhou-2022a</strain>
        <tissue evidence="3">Leaf</tissue>
    </source>
</reference>
<feature type="region of interest" description="Disordered" evidence="2">
    <location>
        <begin position="129"/>
        <end position="164"/>
    </location>
</feature>
<feature type="region of interest" description="Disordered" evidence="2">
    <location>
        <begin position="176"/>
        <end position="216"/>
    </location>
</feature>
<name>A0AAW2BSI5_9ROSI</name>
<evidence type="ECO:0000313" key="4">
    <source>
        <dbReference type="Proteomes" id="UP001459277"/>
    </source>
</evidence>
<accession>A0AAW2BSI5</accession>
<feature type="coiled-coil region" evidence="1">
    <location>
        <begin position="421"/>
        <end position="455"/>
    </location>
</feature>
<dbReference type="PANTHER" id="PTHR35358:SF7">
    <property type="entry name" value="EXPRESSED PROTEIN"/>
    <property type="match status" value="1"/>
</dbReference>
<evidence type="ECO:0000256" key="2">
    <source>
        <dbReference type="SAM" id="MobiDB-lite"/>
    </source>
</evidence>
<dbReference type="Proteomes" id="UP001459277">
    <property type="component" value="Unassembled WGS sequence"/>
</dbReference>
<dbReference type="PANTHER" id="PTHR35358">
    <property type="entry name" value="OS06G0711100 PROTEIN"/>
    <property type="match status" value="1"/>
</dbReference>
<proteinExistence type="predicted"/>
<sequence length="482" mass="53002">MAEQVKVLPNCVYADNPFHECSQACLKKIAEGQTRKEKKKSNDGNGVIRTHPACPKASNPYHECGELCPKRVAGAEVRRDKNESDSLILDVSKSFGRKKKEVSRPNSPQVPDNLILRNTVDPYKYASKKKVEAENGKDVPHSQRHAKATHAQDPSFNKEQVQSIQSVPASGFLSVPDLFKLKDPPKENGTLISKETPNDEDDDEKLHAPPYSVPNPIISNVGDEDDDEKLHAPPYSVPNPIISNVGDEDDDEKLHAPPYSVPNPIISNVGERGAASTTGSASGSISFSFSGIADALEGSDDEEAHSVISDSCVPVGKYHVKESLASILQSIFDKYGDIAASCHLESNAIRSYYLECVCTVIKELQSISVMQLTKSKVKELSAILKDVETSQIDISWLQGIINDITVDVELINHQRSIEVAKADCDHDIKSTREELESLLEQVADTRARLSELELKSSQLDEIMLSIKSKTENFQGRSLLSEF</sequence>
<feature type="region of interest" description="Disordered" evidence="2">
    <location>
        <begin position="259"/>
        <end position="282"/>
    </location>
</feature>
<organism evidence="3 4">
    <name type="scientific">Lithocarpus litseifolius</name>
    <dbReference type="NCBI Taxonomy" id="425828"/>
    <lineage>
        <taxon>Eukaryota</taxon>
        <taxon>Viridiplantae</taxon>
        <taxon>Streptophyta</taxon>
        <taxon>Embryophyta</taxon>
        <taxon>Tracheophyta</taxon>
        <taxon>Spermatophyta</taxon>
        <taxon>Magnoliopsida</taxon>
        <taxon>eudicotyledons</taxon>
        <taxon>Gunneridae</taxon>
        <taxon>Pentapetalae</taxon>
        <taxon>rosids</taxon>
        <taxon>fabids</taxon>
        <taxon>Fagales</taxon>
        <taxon>Fagaceae</taxon>
        <taxon>Lithocarpus</taxon>
    </lineage>
</organism>
<comment type="caution">
    <text evidence="3">The sequence shown here is derived from an EMBL/GenBank/DDBJ whole genome shotgun (WGS) entry which is preliminary data.</text>
</comment>
<feature type="region of interest" description="Disordered" evidence="2">
    <location>
        <begin position="32"/>
        <end position="56"/>
    </location>
</feature>
<dbReference type="Pfam" id="PF05278">
    <property type="entry name" value="PEARLI-4"/>
    <property type="match status" value="1"/>
</dbReference>
<gene>
    <name evidence="3" type="ORF">SO802_027963</name>
</gene>
<dbReference type="AlphaFoldDB" id="A0AAW2BSI5"/>
<keyword evidence="1" id="KW-0175">Coiled coil</keyword>
<protein>
    <recommendedName>
        <fullName evidence="5">Phospholipase, SCC2/Nipped-B family</fullName>
    </recommendedName>
</protein>
<evidence type="ECO:0008006" key="5">
    <source>
        <dbReference type="Google" id="ProtNLM"/>
    </source>
</evidence>
<feature type="compositionally biased region" description="Polar residues" evidence="2">
    <location>
        <begin position="152"/>
        <end position="164"/>
    </location>
</feature>
<evidence type="ECO:0000313" key="3">
    <source>
        <dbReference type="EMBL" id="KAK9987724.1"/>
    </source>
</evidence>